<evidence type="ECO:0000313" key="2">
    <source>
        <dbReference type="EMBL" id="CAI2183206.1"/>
    </source>
</evidence>
<dbReference type="EMBL" id="CAMKVN010002969">
    <property type="protein sequence ID" value="CAI2183206.1"/>
    <property type="molecule type" value="Genomic_DNA"/>
</dbReference>
<protein>
    <submittedName>
        <fullName evidence="2">9055_t:CDS:1</fullName>
    </submittedName>
</protein>
<organism evidence="2 3">
    <name type="scientific">Funneliformis geosporum</name>
    <dbReference type="NCBI Taxonomy" id="1117311"/>
    <lineage>
        <taxon>Eukaryota</taxon>
        <taxon>Fungi</taxon>
        <taxon>Fungi incertae sedis</taxon>
        <taxon>Mucoromycota</taxon>
        <taxon>Glomeromycotina</taxon>
        <taxon>Glomeromycetes</taxon>
        <taxon>Glomerales</taxon>
        <taxon>Glomeraceae</taxon>
        <taxon>Funneliformis</taxon>
    </lineage>
</organism>
<feature type="region of interest" description="Disordered" evidence="1">
    <location>
        <begin position="168"/>
        <end position="192"/>
    </location>
</feature>
<accession>A0A9W4SWA3</accession>
<name>A0A9W4SWA3_9GLOM</name>
<dbReference type="Proteomes" id="UP001153678">
    <property type="component" value="Unassembled WGS sequence"/>
</dbReference>
<reference evidence="2" key="1">
    <citation type="submission" date="2022-08" db="EMBL/GenBank/DDBJ databases">
        <authorList>
            <person name="Kallberg Y."/>
            <person name="Tangrot J."/>
            <person name="Rosling A."/>
        </authorList>
    </citation>
    <scope>NUCLEOTIDE SEQUENCE</scope>
    <source>
        <strain evidence="2">Wild A</strain>
    </source>
</reference>
<evidence type="ECO:0000313" key="3">
    <source>
        <dbReference type="Proteomes" id="UP001153678"/>
    </source>
</evidence>
<dbReference type="OrthoDB" id="2407621at2759"/>
<evidence type="ECO:0000256" key="1">
    <source>
        <dbReference type="SAM" id="MobiDB-lite"/>
    </source>
</evidence>
<keyword evidence="3" id="KW-1185">Reference proteome</keyword>
<feature type="compositionally biased region" description="Acidic residues" evidence="1">
    <location>
        <begin position="181"/>
        <end position="190"/>
    </location>
</feature>
<gene>
    <name evidence="2" type="ORF">FWILDA_LOCUS10962</name>
</gene>
<comment type="caution">
    <text evidence="2">The sequence shown here is derived from an EMBL/GenBank/DDBJ whole genome shotgun (WGS) entry which is preliminary data.</text>
</comment>
<sequence>MTLAMKGFIDKYFFTNLPNNWSLESFVLEHNEPGYVKKDCLYLYKEGLQNIYKSSEFDDEVKSVAKKLIETYEEDKKKCTNLLDSHSARATIHQNRLSLLVSKAKSANATIDAVFTEADTSLQGVKTPTPKNVPRETEHFYTSPEQFDATSPVLPRRLFSQVEPDFFVENPQGSKRNRDSEEGDDTEEFNADQTITGGKNVVWFVDGIDIRKKFTEYQLGTKLPKTKPEYYDVIFFNAIDKNGFLETLEKSTVTQMLKDITEKEKETSNNKEQEIRSLLDEVISRDIDMSKKKLNQRRRLNEPFEREFALHFVNHMIELMEDTNLLLESISEGTYIVSVLGPILNKFFIKNKKSWRVKYGETCLKASALDCNSQKEDDNRRSAGRKIDAIITLKEEDEEFSVVEVSGSPSKQDWTHFKGDRMKIVKMLKTLMNRLAELRPNSDIREIKLYAMQSYLHELIIYEFRLKYAEIYTMIEVLRFPFPKTWKDMNEAYEVVMGLLKYERLLSSSSEEIQDFLWSKCKDSQIMTTRMIYSPGGRTKKARTA</sequence>
<dbReference type="AlphaFoldDB" id="A0A9W4SWA3"/>
<proteinExistence type="predicted"/>